<feature type="binding site" evidence="10">
    <location>
        <position position="125"/>
    </location>
    <ligand>
        <name>UDP-N-acetyl-alpha-D-glucosamine</name>
        <dbReference type="ChEBI" id="CHEBI:57705"/>
    </ligand>
</feature>
<comment type="caution">
    <text evidence="13">The sequence shown here is derived from an EMBL/GenBank/DDBJ whole genome shotgun (WGS) entry which is preliminary data.</text>
</comment>
<evidence type="ECO:0000259" key="12">
    <source>
        <dbReference type="Pfam" id="PF04101"/>
    </source>
</evidence>
<dbReference type="HAMAP" id="MF_00033">
    <property type="entry name" value="MurG"/>
    <property type="match status" value="1"/>
</dbReference>
<accession>A0ABP9FJ10</accession>
<dbReference type="PANTHER" id="PTHR21015:SF22">
    <property type="entry name" value="GLYCOSYLTRANSFERASE"/>
    <property type="match status" value="1"/>
</dbReference>
<dbReference type="NCBIfam" id="TIGR01133">
    <property type="entry name" value="murG"/>
    <property type="match status" value="1"/>
</dbReference>
<gene>
    <name evidence="10 13" type="primary">murG</name>
    <name evidence="13" type="ORF">GCM10025789_23240</name>
</gene>
<dbReference type="PANTHER" id="PTHR21015">
    <property type="entry name" value="UDP-N-ACETYLGLUCOSAMINE--N-ACETYLMURAMYL-(PENTAPEPTIDE) PYROPHOSPHORYL-UNDECAPRENOL N-ACETYLGLUCOSAMINE TRANSFERASE 1"/>
    <property type="match status" value="1"/>
</dbReference>
<comment type="pathway">
    <text evidence="10">Cell wall biogenesis; peptidoglycan biosynthesis.</text>
</comment>
<dbReference type="RefSeq" id="WP_345583018.1">
    <property type="nucleotide sequence ID" value="NZ_BAABLV010000036.1"/>
</dbReference>
<feature type="binding site" evidence="10">
    <location>
        <begin position="11"/>
        <end position="13"/>
    </location>
    <ligand>
        <name>UDP-N-acetyl-alpha-D-glucosamine</name>
        <dbReference type="ChEBI" id="CHEBI:57705"/>
    </ligand>
</feature>
<evidence type="ECO:0000259" key="11">
    <source>
        <dbReference type="Pfam" id="PF03033"/>
    </source>
</evidence>
<dbReference type="Pfam" id="PF04101">
    <property type="entry name" value="Glyco_tran_28_C"/>
    <property type="match status" value="1"/>
</dbReference>
<feature type="domain" description="Glycosyltransferase family 28 N-terminal" evidence="11">
    <location>
        <begin position="4"/>
        <end position="137"/>
    </location>
</feature>
<keyword evidence="4 10" id="KW-0808">Transferase</keyword>
<comment type="subcellular location">
    <subcellularLocation>
        <location evidence="10">Cell membrane</location>
        <topology evidence="10">Peripheral membrane protein</topology>
        <orientation evidence="10">Cytoplasmic side</orientation>
    </subcellularLocation>
</comment>
<evidence type="ECO:0000256" key="6">
    <source>
        <dbReference type="ARBA" id="ARBA00022984"/>
    </source>
</evidence>
<dbReference type="Gene3D" id="3.40.50.2000">
    <property type="entry name" value="Glycogen Phosphorylase B"/>
    <property type="match status" value="2"/>
</dbReference>
<dbReference type="Pfam" id="PF03033">
    <property type="entry name" value="Glyco_transf_28"/>
    <property type="match status" value="1"/>
</dbReference>
<keyword evidence="8 10" id="KW-0131">Cell cycle</keyword>
<evidence type="ECO:0000256" key="7">
    <source>
        <dbReference type="ARBA" id="ARBA00023136"/>
    </source>
</evidence>
<dbReference type="CDD" id="cd03785">
    <property type="entry name" value="GT28_MurG"/>
    <property type="match status" value="1"/>
</dbReference>
<keyword evidence="1 10" id="KW-1003">Cell membrane</keyword>
<feature type="binding site" evidence="10">
    <location>
        <position position="194"/>
    </location>
    <ligand>
        <name>UDP-N-acetyl-alpha-D-glucosamine</name>
        <dbReference type="ChEBI" id="CHEBI:57705"/>
    </ligand>
</feature>
<keyword evidence="14" id="KW-1185">Reference proteome</keyword>
<organism evidence="13 14">
    <name type="scientific">Tessaracoccus lubricantis</name>
    <dbReference type="NCBI Taxonomy" id="545543"/>
    <lineage>
        <taxon>Bacteria</taxon>
        <taxon>Bacillati</taxon>
        <taxon>Actinomycetota</taxon>
        <taxon>Actinomycetes</taxon>
        <taxon>Propionibacteriales</taxon>
        <taxon>Propionibacteriaceae</taxon>
        <taxon>Tessaracoccus</taxon>
    </lineage>
</organism>
<dbReference type="SUPFAM" id="SSF53756">
    <property type="entry name" value="UDP-Glycosyltransferase/glycogen phosphorylase"/>
    <property type="match status" value="1"/>
</dbReference>
<protein>
    <recommendedName>
        <fullName evidence="10">UDP-N-acetylglucosamine--N-acetylmuramyl-(pentapeptide) pyrophosphoryl-undecaprenol N-acetylglucosamine transferase</fullName>
        <ecNumber evidence="10">2.4.1.227</ecNumber>
    </recommendedName>
    <alternativeName>
        <fullName evidence="10">Undecaprenyl-PP-MurNAc-pentapeptide-UDPGlcNAc GlcNAc transferase</fullName>
    </alternativeName>
</protein>
<keyword evidence="9 10" id="KW-0961">Cell wall biogenesis/degradation</keyword>
<proteinExistence type="inferred from homology"/>
<comment type="similarity">
    <text evidence="10">Belongs to the glycosyltransferase 28 family. MurG subfamily.</text>
</comment>
<reference evidence="14" key="1">
    <citation type="journal article" date="2019" name="Int. J. Syst. Evol. Microbiol.">
        <title>The Global Catalogue of Microorganisms (GCM) 10K type strain sequencing project: providing services to taxonomists for standard genome sequencing and annotation.</title>
        <authorList>
            <consortium name="The Broad Institute Genomics Platform"/>
            <consortium name="The Broad Institute Genome Sequencing Center for Infectious Disease"/>
            <person name="Wu L."/>
            <person name="Ma J."/>
        </authorList>
    </citation>
    <scope>NUCLEOTIDE SEQUENCE [LARGE SCALE GENOMIC DNA]</scope>
    <source>
        <strain evidence="14">JCM 19125</strain>
    </source>
</reference>
<evidence type="ECO:0000256" key="9">
    <source>
        <dbReference type="ARBA" id="ARBA00023316"/>
    </source>
</evidence>
<feature type="binding site" evidence="10">
    <location>
        <position position="293"/>
    </location>
    <ligand>
        <name>UDP-N-acetyl-alpha-D-glucosamine</name>
        <dbReference type="ChEBI" id="CHEBI:57705"/>
    </ligand>
</feature>
<comment type="caution">
    <text evidence="10">Lacks conserved residue(s) required for the propagation of feature annotation.</text>
</comment>
<evidence type="ECO:0000313" key="13">
    <source>
        <dbReference type="EMBL" id="GAA4903629.1"/>
    </source>
</evidence>
<evidence type="ECO:0000256" key="4">
    <source>
        <dbReference type="ARBA" id="ARBA00022679"/>
    </source>
</evidence>
<keyword evidence="7 10" id="KW-0472">Membrane</keyword>
<dbReference type="Proteomes" id="UP001501521">
    <property type="component" value="Unassembled WGS sequence"/>
</dbReference>
<comment type="catalytic activity">
    <reaction evidence="10">
        <text>di-trans,octa-cis-undecaprenyl diphospho-N-acetyl-alpha-D-muramoyl-L-alanyl-D-glutamyl-meso-2,6-diaminopimeloyl-D-alanyl-D-alanine + UDP-N-acetyl-alpha-D-glucosamine = di-trans,octa-cis-undecaprenyl diphospho-[N-acetyl-alpha-D-glucosaminyl-(1-&gt;4)]-N-acetyl-alpha-D-muramoyl-L-alanyl-D-glutamyl-meso-2,6-diaminopimeloyl-D-alanyl-D-alanine + UDP + H(+)</text>
        <dbReference type="Rhea" id="RHEA:31227"/>
        <dbReference type="ChEBI" id="CHEBI:15378"/>
        <dbReference type="ChEBI" id="CHEBI:57705"/>
        <dbReference type="ChEBI" id="CHEBI:58223"/>
        <dbReference type="ChEBI" id="CHEBI:61387"/>
        <dbReference type="ChEBI" id="CHEBI:61388"/>
        <dbReference type="EC" id="2.4.1.227"/>
    </reaction>
</comment>
<keyword evidence="5 10" id="KW-0133">Cell shape</keyword>
<evidence type="ECO:0000313" key="14">
    <source>
        <dbReference type="Proteomes" id="UP001501521"/>
    </source>
</evidence>
<sequence length="360" mass="37113">MTSVVLAGGGTAGHTSPLIATAKALQAARPDVEIVCVGTAKGLETRVIPEAGLDLELITPVPLPRTLNLDLVKLPYTLTRSVLESRRVIKRARADVVVGFGGYVSIPVYLAARLMRVPVVVHEANKIAGIANKIGAKGSRFVATTFAETQLPGGRLIGMPMSRTITHPTVGAAEARAQFGLDPERPTLLVSGGSQGAVRINEAVEAARDDLLAAGIQVLHVLGPKNFDDAVHAVVTGESGAQYRPVAFVSDMAVAYAAADLMVGRAGAGTVMETAVSGLPVVFVPLPWGNGEQGRNAAELVAAGGGVLVPDAEISAARLSSVVTEILGDPQRLAQMSATCRDMYPADAAEVLAAAIIDAV</sequence>
<keyword evidence="6 10" id="KW-0573">Peptidoglycan synthesis</keyword>
<feature type="domain" description="Glycosyl transferase family 28 C-terminal" evidence="12">
    <location>
        <begin position="187"/>
        <end position="340"/>
    </location>
</feature>
<comment type="function">
    <text evidence="10">Cell wall formation. Catalyzes the transfer of a GlcNAc subunit on undecaprenyl-pyrophosphoryl-MurNAc-pentapeptide (lipid intermediate I) to form undecaprenyl-pyrophosphoryl-MurNAc-(pentapeptide)GlcNAc (lipid intermediate II).</text>
</comment>
<keyword evidence="2 10" id="KW-0132">Cell division</keyword>
<evidence type="ECO:0000256" key="5">
    <source>
        <dbReference type="ARBA" id="ARBA00022960"/>
    </source>
</evidence>
<dbReference type="EMBL" id="BAABLV010000036">
    <property type="protein sequence ID" value="GAA4903629.1"/>
    <property type="molecule type" value="Genomic_DNA"/>
</dbReference>
<evidence type="ECO:0000256" key="1">
    <source>
        <dbReference type="ARBA" id="ARBA00022475"/>
    </source>
</evidence>
<dbReference type="InterPro" id="IPR006009">
    <property type="entry name" value="GlcNAc_MurG"/>
</dbReference>
<name>A0ABP9FJ10_9ACTN</name>
<keyword evidence="3 10" id="KW-0328">Glycosyltransferase</keyword>
<evidence type="ECO:0000256" key="2">
    <source>
        <dbReference type="ARBA" id="ARBA00022618"/>
    </source>
</evidence>
<evidence type="ECO:0000256" key="8">
    <source>
        <dbReference type="ARBA" id="ARBA00023306"/>
    </source>
</evidence>
<evidence type="ECO:0000256" key="3">
    <source>
        <dbReference type="ARBA" id="ARBA00022676"/>
    </source>
</evidence>
<evidence type="ECO:0000256" key="10">
    <source>
        <dbReference type="HAMAP-Rule" id="MF_00033"/>
    </source>
</evidence>
<dbReference type="InterPro" id="IPR004276">
    <property type="entry name" value="GlycoTrans_28_N"/>
</dbReference>
<dbReference type="EC" id="2.4.1.227" evidence="10"/>
<dbReference type="InterPro" id="IPR007235">
    <property type="entry name" value="Glyco_trans_28_C"/>
</dbReference>